<comment type="similarity">
    <text evidence="1">Belongs to the bacterial solute-binding protein 1 family.</text>
</comment>
<dbReference type="GO" id="GO:0042956">
    <property type="term" value="P:maltodextrin transmembrane transport"/>
    <property type="evidence" value="ECO:0007669"/>
    <property type="project" value="TreeGrafter"/>
</dbReference>
<sequence>MAAPLSRRTTTLGVCALLTFAVGCGGSSDGGQKAPAADTSGELTVWLAVDARESWPDLVSSATARFKEKYPKIDVKVQYQQWASKNQKIDAALAGQRVPDVVEMGNSETTNYLVNGAFAAVDPKKFDHSADWLPALHDACRMDGKTYCVPYYVGARVGIHRTDLLKKAGIKRAPKSYPELLDGLDKLKAEFGPGDKNFSAFYMPGRYWYAAMAFVKDAGGEIAVEKDGRWHGALSSPRSRAGLKNWKKLLDDYYVGDRSKDNGDQPAVVGQGHVGIFYGNTWEAKAATDSRSGGSPKLRGKFGTFVFPGPSGKPLPPFLGGSTLAIPAKSKNQGAAAEWIRIYTDSASQRRLIKVDTLPNNTVQLRDVPSDGINAPAARAAERGWVTPLAPGWTAVEKSNVLPEMLQNIAMGKQSVQAAAAAADRRIDDVINER</sequence>
<name>A0A6G4WZB2_9ACTN</name>
<dbReference type="PANTHER" id="PTHR30061:SF50">
    <property type="entry name" value="MALTOSE_MALTODEXTRIN-BINDING PERIPLASMIC PROTEIN"/>
    <property type="match status" value="1"/>
</dbReference>
<keyword evidence="5" id="KW-1185">Reference proteome</keyword>
<dbReference type="GO" id="GO:0015768">
    <property type="term" value="P:maltose transport"/>
    <property type="evidence" value="ECO:0007669"/>
    <property type="project" value="TreeGrafter"/>
</dbReference>
<dbReference type="SUPFAM" id="SSF53850">
    <property type="entry name" value="Periplasmic binding protein-like II"/>
    <property type="match status" value="1"/>
</dbReference>
<evidence type="ECO:0000256" key="2">
    <source>
        <dbReference type="ARBA" id="ARBA00022448"/>
    </source>
</evidence>
<evidence type="ECO:0000256" key="3">
    <source>
        <dbReference type="ARBA" id="ARBA00022729"/>
    </source>
</evidence>
<dbReference type="PANTHER" id="PTHR30061">
    <property type="entry name" value="MALTOSE-BINDING PERIPLASMIC PROTEIN"/>
    <property type="match status" value="1"/>
</dbReference>
<keyword evidence="2" id="KW-0813">Transport</keyword>
<keyword evidence="3" id="KW-0732">Signal</keyword>
<evidence type="ECO:0000313" key="5">
    <source>
        <dbReference type="Proteomes" id="UP000477722"/>
    </source>
</evidence>
<reference evidence="4 5" key="1">
    <citation type="submission" date="2020-02" db="EMBL/GenBank/DDBJ databases">
        <title>Whole-genome analyses of novel actinobacteria.</title>
        <authorList>
            <person name="Sahin N."/>
            <person name="Tatar D."/>
        </authorList>
    </citation>
    <scope>NUCLEOTIDE SEQUENCE [LARGE SCALE GENOMIC DNA]</scope>
    <source>
        <strain evidence="4 5">SB3404</strain>
    </source>
</reference>
<evidence type="ECO:0000256" key="1">
    <source>
        <dbReference type="ARBA" id="ARBA00008520"/>
    </source>
</evidence>
<dbReference type="PROSITE" id="PS51257">
    <property type="entry name" value="PROKAR_LIPOPROTEIN"/>
    <property type="match status" value="1"/>
</dbReference>
<dbReference type="InterPro" id="IPR006059">
    <property type="entry name" value="SBP"/>
</dbReference>
<evidence type="ECO:0000313" key="4">
    <source>
        <dbReference type="EMBL" id="NGO69947.1"/>
    </source>
</evidence>
<dbReference type="Pfam" id="PF13416">
    <property type="entry name" value="SBP_bac_8"/>
    <property type="match status" value="1"/>
</dbReference>
<organism evidence="4 5">
    <name type="scientific">Streptomyces boncukensis</name>
    <dbReference type="NCBI Taxonomy" id="2711219"/>
    <lineage>
        <taxon>Bacteria</taxon>
        <taxon>Bacillati</taxon>
        <taxon>Actinomycetota</taxon>
        <taxon>Actinomycetes</taxon>
        <taxon>Kitasatosporales</taxon>
        <taxon>Streptomycetaceae</taxon>
        <taxon>Streptomyces</taxon>
    </lineage>
</organism>
<accession>A0A6G4WZB2</accession>
<dbReference type="EMBL" id="JAAKZZ010000154">
    <property type="protein sequence ID" value="NGO69947.1"/>
    <property type="molecule type" value="Genomic_DNA"/>
</dbReference>
<gene>
    <name evidence="4" type="ORF">G5C65_16600</name>
</gene>
<proteinExistence type="inferred from homology"/>
<dbReference type="Proteomes" id="UP000477722">
    <property type="component" value="Unassembled WGS sequence"/>
</dbReference>
<comment type="caution">
    <text evidence="4">The sequence shown here is derived from an EMBL/GenBank/DDBJ whole genome shotgun (WGS) entry which is preliminary data.</text>
</comment>
<dbReference type="GO" id="GO:0055052">
    <property type="term" value="C:ATP-binding cassette (ABC) transporter complex, substrate-binding subunit-containing"/>
    <property type="evidence" value="ECO:0007669"/>
    <property type="project" value="TreeGrafter"/>
</dbReference>
<dbReference type="GO" id="GO:1901982">
    <property type="term" value="F:maltose binding"/>
    <property type="evidence" value="ECO:0007669"/>
    <property type="project" value="TreeGrafter"/>
</dbReference>
<protein>
    <submittedName>
        <fullName evidence="4">Extracellular solute-binding protein</fullName>
    </submittedName>
</protein>
<dbReference type="AlphaFoldDB" id="A0A6G4WZB2"/>
<dbReference type="Gene3D" id="3.40.190.10">
    <property type="entry name" value="Periplasmic binding protein-like II"/>
    <property type="match status" value="2"/>
</dbReference>